<dbReference type="GO" id="GO:0006631">
    <property type="term" value="P:fatty acid metabolic process"/>
    <property type="evidence" value="ECO:0007669"/>
    <property type="project" value="TreeGrafter"/>
</dbReference>
<dbReference type="PANTHER" id="PTHR24185:SF1">
    <property type="entry name" value="CALCIUM-INDEPENDENT PHOSPHOLIPASE A2-GAMMA"/>
    <property type="match status" value="1"/>
</dbReference>
<accession>A0A7K1SK77</accession>
<keyword evidence="2 4" id="KW-0442">Lipid degradation</keyword>
<evidence type="ECO:0000256" key="1">
    <source>
        <dbReference type="ARBA" id="ARBA00022801"/>
    </source>
</evidence>
<dbReference type="Gene3D" id="3.40.1090.10">
    <property type="entry name" value="Cytosolic phospholipase A2 catalytic domain"/>
    <property type="match status" value="1"/>
</dbReference>
<dbReference type="SUPFAM" id="SSF52151">
    <property type="entry name" value="FabD/lysophospholipase-like"/>
    <property type="match status" value="1"/>
</dbReference>
<sequence length="384" mass="42579">MTQPSWGTLAYRYSIAQPQRKLLALDGGGIRGLITLQILLELESQLKTKLGRGDDFRLAEYFDYIAGTSTGAIIAAGLSLGFSVQKLIDFYLEKGEAMFDKAFLANWGHNLYSDQALLEELKATFGDGTDLFLNAGQFHSLLLVVTMNRTTDSPWPISNNPWAKYNDPNRPDCNLRIKLFQLVRASTAAPVYFPPEKLEWEAKNAKKTFEYVDGGMTPYNNPAFLLFRMATHPAYKLEWQTGEDNLLLVSVGTGASVTTGGYGNIIDTLKSLPDNLMYASLVDQDINCRTFGCCAYGAPIDRELGDLVLPEEAMANPDRAKRLFRYVRYNVDLSQDGLNALGLSTIKSDDVRQLDSVKFKDQLQLVGKTAAAAQVKIAHLGNFI</sequence>
<reference evidence="6 7" key="1">
    <citation type="submission" date="2019-12" db="EMBL/GenBank/DDBJ databases">
        <title>Spirosoma sp. HMF4905 genome sequencing and assembly.</title>
        <authorList>
            <person name="Kang H."/>
            <person name="Cha I."/>
            <person name="Kim H."/>
            <person name="Joh K."/>
        </authorList>
    </citation>
    <scope>NUCLEOTIDE SEQUENCE [LARGE SCALE GENOMIC DNA]</scope>
    <source>
        <strain evidence="6 7">HMF4905</strain>
    </source>
</reference>
<feature type="short sequence motif" description="DGA/G" evidence="4">
    <location>
        <begin position="213"/>
        <end position="215"/>
    </location>
</feature>
<comment type="caution">
    <text evidence="6">The sequence shown here is derived from an EMBL/GenBank/DDBJ whole genome shotgun (WGS) entry which is preliminary data.</text>
</comment>
<dbReference type="PROSITE" id="PS51635">
    <property type="entry name" value="PNPLA"/>
    <property type="match status" value="1"/>
</dbReference>
<dbReference type="InterPro" id="IPR016035">
    <property type="entry name" value="Acyl_Trfase/lysoPLipase"/>
</dbReference>
<feature type="domain" description="PNPLA" evidence="5">
    <location>
        <begin position="23"/>
        <end position="227"/>
    </location>
</feature>
<gene>
    <name evidence="6" type="ORF">GO755_29240</name>
</gene>
<evidence type="ECO:0000256" key="2">
    <source>
        <dbReference type="ARBA" id="ARBA00022963"/>
    </source>
</evidence>
<keyword evidence="1 4" id="KW-0378">Hydrolase</keyword>
<dbReference type="EMBL" id="WPIN01000014">
    <property type="protein sequence ID" value="MVM34154.1"/>
    <property type="molecule type" value="Genomic_DNA"/>
</dbReference>
<evidence type="ECO:0000313" key="6">
    <source>
        <dbReference type="EMBL" id="MVM34154.1"/>
    </source>
</evidence>
<dbReference type="GO" id="GO:0004620">
    <property type="term" value="F:phospholipase activity"/>
    <property type="evidence" value="ECO:0007669"/>
    <property type="project" value="TreeGrafter"/>
</dbReference>
<feature type="short sequence motif" description="GXSXG" evidence="4">
    <location>
        <begin position="67"/>
        <end position="71"/>
    </location>
</feature>
<dbReference type="GO" id="GO:0016042">
    <property type="term" value="P:lipid catabolic process"/>
    <property type="evidence" value="ECO:0007669"/>
    <property type="project" value="UniProtKB-UniRule"/>
</dbReference>
<name>A0A7K1SK77_9BACT</name>
<dbReference type="GO" id="GO:0016020">
    <property type="term" value="C:membrane"/>
    <property type="evidence" value="ECO:0007669"/>
    <property type="project" value="TreeGrafter"/>
</dbReference>
<dbReference type="AlphaFoldDB" id="A0A7K1SK77"/>
<dbReference type="InterPro" id="IPR002641">
    <property type="entry name" value="PNPLA_dom"/>
</dbReference>
<evidence type="ECO:0000313" key="7">
    <source>
        <dbReference type="Proteomes" id="UP000436006"/>
    </source>
</evidence>
<dbReference type="PANTHER" id="PTHR24185">
    <property type="entry name" value="CALCIUM-INDEPENDENT PHOSPHOLIPASE A2-GAMMA"/>
    <property type="match status" value="1"/>
</dbReference>
<evidence type="ECO:0000259" key="5">
    <source>
        <dbReference type="PROSITE" id="PS51635"/>
    </source>
</evidence>
<keyword evidence="3 4" id="KW-0443">Lipid metabolism</keyword>
<evidence type="ECO:0000256" key="3">
    <source>
        <dbReference type="ARBA" id="ARBA00023098"/>
    </source>
</evidence>
<feature type="short sequence motif" description="GXGXXG" evidence="4">
    <location>
        <begin position="27"/>
        <end position="32"/>
    </location>
</feature>
<proteinExistence type="predicted"/>
<feature type="active site" description="Nucleophile" evidence="4">
    <location>
        <position position="69"/>
    </location>
</feature>
<dbReference type="Proteomes" id="UP000436006">
    <property type="component" value="Unassembled WGS sequence"/>
</dbReference>
<feature type="active site" description="Proton acceptor" evidence="4">
    <location>
        <position position="213"/>
    </location>
</feature>
<evidence type="ECO:0000256" key="4">
    <source>
        <dbReference type="PROSITE-ProRule" id="PRU01161"/>
    </source>
</evidence>
<keyword evidence="7" id="KW-1185">Reference proteome</keyword>
<dbReference type="RefSeq" id="WP_157588968.1">
    <property type="nucleotide sequence ID" value="NZ_WPIN01000014.1"/>
</dbReference>
<dbReference type="Pfam" id="PF01734">
    <property type="entry name" value="Patatin"/>
    <property type="match status" value="1"/>
</dbReference>
<protein>
    <submittedName>
        <fullName evidence="6">Patatin</fullName>
    </submittedName>
</protein>
<organism evidence="6 7">
    <name type="scientific">Spirosoma arboris</name>
    <dbReference type="NCBI Taxonomy" id="2682092"/>
    <lineage>
        <taxon>Bacteria</taxon>
        <taxon>Pseudomonadati</taxon>
        <taxon>Bacteroidota</taxon>
        <taxon>Cytophagia</taxon>
        <taxon>Cytophagales</taxon>
        <taxon>Cytophagaceae</taxon>
        <taxon>Spirosoma</taxon>
    </lineage>
</organism>